<evidence type="ECO:0000256" key="1">
    <source>
        <dbReference type="ARBA" id="ARBA00004651"/>
    </source>
</evidence>
<name>A0A427ALB4_ENSVE</name>
<dbReference type="PANTHER" id="PTHR10791">
    <property type="entry name" value="RAG1-ACTIVATING PROTEIN 1"/>
    <property type="match status" value="1"/>
</dbReference>
<evidence type="ECO:0008006" key="6">
    <source>
        <dbReference type="Google" id="ProtNLM"/>
    </source>
</evidence>
<evidence type="ECO:0000313" key="4">
    <source>
        <dbReference type="EMBL" id="RRT76941.1"/>
    </source>
</evidence>
<keyword evidence="3" id="KW-1133">Transmembrane helix</keyword>
<accession>A0A427ALB4</accession>
<evidence type="ECO:0000256" key="2">
    <source>
        <dbReference type="ARBA" id="ARBA00022475"/>
    </source>
</evidence>
<keyword evidence="3" id="KW-0472">Membrane</keyword>
<dbReference type="GO" id="GO:0051119">
    <property type="term" value="F:sugar transmembrane transporter activity"/>
    <property type="evidence" value="ECO:0007669"/>
    <property type="project" value="InterPro"/>
</dbReference>
<keyword evidence="2" id="KW-1003">Cell membrane</keyword>
<comment type="caution">
    <text evidence="4">The sequence shown here is derived from an EMBL/GenBank/DDBJ whole genome shotgun (WGS) entry which is preliminary data.</text>
</comment>
<reference evidence="4 5" key="1">
    <citation type="journal article" date="2014" name="Agronomy (Basel)">
        <title>A Draft Genome Sequence for Ensete ventricosum, the Drought-Tolerant Tree Against Hunger.</title>
        <authorList>
            <person name="Harrison J."/>
            <person name="Moore K.A."/>
            <person name="Paszkiewicz K."/>
            <person name="Jones T."/>
            <person name="Grant M."/>
            <person name="Ambacheew D."/>
            <person name="Muzemil S."/>
            <person name="Studholme D.J."/>
        </authorList>
    </citation>
    <scope>NUCLEOTIDE SEQUENCE [LARGE SCALE GENOMIC DNA]</scope>
</reference>
<dbReference type="Proteomes" id="UP000287651">
    <property type="component" value="Unassembled WGS sequence"/>
</dbReference>
<dbReference type="EMBL" id="AMZH03002057">
    <property type="protein sequence ID" value="RRT76941.1"/>
    <property type="molecule type" value="Genomic_DNA"/>
</dbReference>
<dbReference type="GO" id="GO:0005886">
    <property type="term" value="C:plasma membrane"/>
    <property type="evidence" value="ECO:0007669"/>
    <property type="project" value="UniProtKB-SubCell"/>
</dbReference>
<feature type="transmembrane region" description="Helical" evidence="3">
    <location>
        <begin position="68"/>
        <end position="86"/>
    </location>
</feature>
<feature type="transmembrane region" description="Helical" evidence="3">
    <location>
        <begin position="41"/>
        <end position="62"/>
    </location>
</feature>
<proteinExistence type="predicted"/>
<feature type="transmembrane region" description="Helical" evidence="3">
    <location>
        <begin position="12"/>
        <end position="34"/>
    </location>
</feature>
<gene>
    <name evidence="4" type="ORF">B296_00025617</name>
</gene>
<comment type="subcellular location">
    <subcellularLocation>
        <location evidence="1">Cell membrane</location>
        <topology evidence="1">Multi-pass membrane protein</topology>
    </subcellularLocation>
</comment>
<dbReference type="AlphaFoldDB" id="A0A427ALB4"/>
<keyword evidence="3" id="KW-0812">Transmembrane</keyword>
<sequence>MALTKSAYQLKVLKILAGELAFMTVVVVTVLLATHTHEKRSLIVGILCIIFGTCMYASPLAVMIPNGLGALFGFLQLILYACYFKATPKKKKDAKAEVELHSARNA</sequence>
<evidence type="ECO:0000313" key="5">
    <source>
        <dbReference type="Proteomes" id="UP000287651"/>
    </source>
</evidence>
<evidence type="ECO:0000256" key="3">
    <source>
        <dbReference type="SAM" id="Phobius"/>
    </source>
</evidence>
<dbReference type="InterPro" id="IPR047664">
    <property type="entry name" value="SWEET"/>
</dbReference>
<organism evidence="4 5">
    <name type="scientific">Ensete ventricosum</name>
    <name type="common">Abyssinian banana</name>
    <name type="synonym">Musa ensete</name>
    <dbReference type="NCBI Taxonomy" id="4639"/>
    <lineage>
        <taxon>Eukaryota</taxon>
        <taxon>Viridiplantae</taxon>
        <taxon>Streptophyta</taxon>
        <taxon>Embryophyta</taxon>
        <taxon>Tracheophyta</taxon>
        <taxon>Spermatophyta</taxon>
        <taxon>Magnoliopsida</taxon>
        <taxon>Liliopsida</taxon>
        <taxon>Zingiberales</taxon>
        <taxon>Musaceae</taxon>
        <taxon>Ensete</taxon>
    </lineage>
</organism>
<dbReference type="PANTHER" id="PTHR10791:SF30">
    <property type="entry name" value="SUGAR TRANSPORTER SWEET1"/>
    <property type="match status" value="1"/>
</dbReference>
<protein>
    <recommendedName>
        <fullName evidence="6">Bidirectional sugar transporter SWEET</fullName>
    </recommendedName>
</protein>